<proteinExistence type="predicted"/>
<gene>
    <name evidence="5" type="ORF">GKO32_04175</name>
</gene>
<dbReference type="Gene3D" id="1.20.140.10">
    <property type="entry name" value="Butyryl-CoA Dehydrogenase, subunit A, domain 3"/>
    <property type="match status" value="1"/>
</dbReference>
<dbReference type="SUPFAM" id="SSF47203">
    <property type="entry name" value="Acyl-CoA dehydrogenase C-terminal domain-like"/>
    <property type="match status" value="1"/>
</dbReference>
<evidence type="ECO:0000256" key="3">
    <source>
        <dbReference type="ARBA" id="ARBA00023002"/>
    </source>
</evidence>
<dbReference type="GO" id="GO:0003995">
    <property type="term" value="F:acyl-CoA dehydrogenase activity"/>
    <property type="evidence" value="ECO:0007669"/>
    <property type="project" value="TreeGrafter"/>
</dbReference>
<dbReference type="RefSeq" id="WP_154755426.1">
    <property type="nucleotide sequence ID" value="NZ_WMBA01000004.1"/>
</dbReference>
<protein>
    <recommendedName>
        <fullName evidence="4">Acyl-CoA dehydrogenase/oxidase C-terminal domain-containing protein</fullName>
    </recommendedName>
</protein>
<dbReference type="EMBL" id="WMBA01000004">
    <property type="protein sequence ID" value="MTD53178.1"/>
    <property type="molecule type" value="Genomic_DNA"/>
</dbReference>
<dbReference type="OrthoDB" id="4319499at2"/>
<dbReference type="AlphaFoldDB" id="A0A6N7YMT4"/>
<feature type="domain" description="Acyl-CoA dehydrogenase/oxidase C-terminal" evidence="4">
    <location>
        <begin position="204"/>
        <end position="310"/>
    </location>
</feature>
<dbReference type="PANTHER" id="PTHR43884">
    <property type="entry name" value="ACYL-COA DEHYDROGENASE"/>
    <property type="match status" value="1"/>
</dbReference>
<evidence type="ECO:0000313" key="5">
    <source>
        <dbReference type="EMBL" id="MTD53178.1"/>
    </source>
</evidence>
<dbReference type="PANTHER" id="PTHR43884:SF20">
    <property type="entry name" value="ACYL-COA DEHYDROGENASE FADE28"/>
    <property type="match status" value="1"/>
</dbReference>
<organism evidence="5 6">
    <name type="scientific">Amycolatopsis pithecellobii</name>
    <dbReference type="NCBI Taxonomy" id="664692"/>
    <lineage>
        <taxon>Bacteria</taxon>
        <taxon>Bacillati</taxon>
        <taxon>Actinomycetota</taxon>
        <taxon>Actinomycetes</taxon>
        <taxon>Pseudonocardiales</taxon>
        <taxon>Pseudonocardiaceae</taxon>
        <taxon>Amycolatopsis</taxon>
    </lineage>
</organism>
<keyword evidence="1" id="KW-0285">Flavoprotein</keyword>
<reference evidence="5 6" key="1">
    <citation type="submission" date="2019-11" db="EMBL/GenBank/DDBJ databases">
        <title>Draft genome of Amycolatopsis RM579.</title>
        <authorList>
            <person name="Duangmal K."/>
            <person name="Mingma R."/>
        </authorList>
    </citation>
    <scope>NUCLEOTIDE SEQUENCE [LARGE SCALE GENOMIC DNA]</scope>
    <source>
        <strain evidence="5 6">RM579</strain>
    </source>
</reference>
<comment type="caution">
    <text evidence="5">The sequence shown here is derived from an EMBL/GenBank/DDBJ whole genome shotgun (WGS) entry which is preliminary data.</text>
</comment>
<keyword evidence="6" id="KW-1185">Reference proteome</keyword>
<dbReference type="Pfam" id="PF00441">
    <property type="entry name" value="Acyl-CoA_dh_1"/>
    <property type="match status" value="1"/>
</dbReference>
<keyword evidence="3" id="KW-0560">Oxidoreductase</keyword>
<accession>A0A6N7YMT4</accession>
<dbReference type="Proteomes" id="UP000440096">
    <property type="component" value="Unassembled WGS sequence"/>
</dbReference>
<dbReference type="InterPro" id="IPR036250">
    <property type="entry name" value="AcylCo_DH-like_C"/>
</dbReference>
<keyword evidence="2" id="KW-0274">FAD</keyword>
<sequence>MSDAATKLGLSRDTWEIAQAVRAVLADVMASHPLRVEPDETVRRTRLTELHAVLTEGSWAEVALGEFGLLTAVAEVAATVPATPAYPLVEMWLAHRVLDRLGRRDIAEPGRLVVADVTAPLEPDGDAGVPFGPFTDVVLRLEPRWDKDFDVLAVEASGAQWTLLDDTDATRPLHTPAPGAVTGLGVLRTEDALTIAAEFAVLEAAEMLGCADTLFRATVRHVSHREQFGKPLSANQVVRHRMADAYTQLESVRSLVRYAGWVADTDASRLGEFAFVAKGLAGEYCWDVLDEAFQLHGAIGCTAELGLQHPAARIMTRTMSPPTSADCLVRTGSAVLARGSIAALLEET</sequence>
<dbReference type="InterPro" id="IPR009075">
    <property type="entry name" value="AcylCo_DH/oxidase_C"/>
</dbReference>
<evidence type="ECO:0000313" key="6">
    <source>
        <dbReference type="Proteomes" id="UP000440096"/>
    </source>
</evidence>
<evidence type="ECO:0000259" key="4">
    <source>
        <dbReference type="Pfam" id="PF00441"/>
    </source>
</evidence>
<evidence type="ECO:0000256" key="1">
    <source>
        <dbReference type="ARBA" id="ARBA00022630"/>
    </source>
</evidence>
<evidence type="ECO:0000256" key="2">
    <source>
        <dbReference type="ARBA" id="ARBA00022827"/>
    </source>
</evidence>
<name>A0A6N7YMT4_9PSEU</name>